<evidence type="ECO:0000256" key="5">
    <source>
        <dbReference type="ARBA" id="ARBA00022932"/>
    </source>
</evidence>
<dbReference type="GO" id="GO:0043625">
    <property type="term" value="C:delta DNA polymerase complex"/>
    <property type="evidence" value="ECO:0007669"/>
    <property type="project" value="TreeGrafter"/>
</dbReference>
<keyword evidence="3" id="KW-0808">Transferase</keyword>
<dbReference type="InterPro" id="IPR023211">
    <property type="entry name" value="DNA_pol_palm_dom_sf"/>
</dbReference>
<dbReference type="GO" id="GO:0006297">
    <property type="term" value="P:nucleotide-excision repair, DNA gap filling"/>
    <property type="evidence" value="ECO:0007669"/>
    <property type="project" value="TreeGrafter"/>
</dbReference>
<feature type="domain" description="DNA-directed DNA polymerase family B exonuclease" evidence="10">
    <location>
        <begin position="311"/>
        <end position="467"/>
    </location>
</feature>
<feature type="domain" description="DNA-directed DNA polymerase family B exonuclease" evidence="10">
    <location>
        <begin position="132"/>
        <end position="219"/>
    </location>
</feature>
<dbReference type="InterPro" id="IPR006134">
    <property type="entry name" value="DNA-dir_DNA_pol_B_multi_dom"/>
</dbReference>
<protein>
    <recommendedName>
        <fullName evidence="2">DNA-directed DNA polymerase</fullName>
        <ecNumber evidence="2">2.7.7.7</ecNumber>
    </recommendedName>
</protein>
<evidence type="ECO:0000256" key="8">
    <source>
        <dbReference type="SAM" id="MobiDB-lite"/>
    </source>
</evidence>
<dbReference type="Gene3D" id="1.10.132.60">
    <property type="entry name" value="DNA polymerase family B, C-terminal domain"/>
    <property type="match status" value="1"/>
</dbReference>
<dbReference type="InterPro" id="IPR036397">
    <property type="entry name" value="RNaseH_sf"/>
</dbReference>
<dbReference type="InterPro" id="IPR006172">
    <property type="entry name" value="DNA-dir_DNA_pol_B"/>
</dbReference>
<feature type="domain" description="DNA-directed DNA polymerase family B multifunctional" evidence="9">
    <location>
        <begin position="621"/>
        <end position="1136"/>
    </location>
</feature>
<dbReference type="SUPFAM" id="SSF53098">
    <property type="entry name" value="Ribonuclease H-like"/>
    <property type="match status" value="1"/>
</dbReference>
<dbReference type="Gene3D" id="3.30.420.10">
    <property type="entry name" value="Ribonuclease H-like superfamily/Ribonuclease H"/>
    <property type="match status" value="2"/>
</dbReference>
<organism evidence="11">
    <name type="scientific">viral metagenome</name>
    <dbReference type="NCBI Taxonomy" id="1070528"/>
    <lineage>
        <taxon>unclassified sequences</taxon>
        <taxon>metagenomes</taxon>
        <taxon>organismal metagenomes</taxon>
    </lineage>
</organism>
<dbReference type="Gene3D" id="1.10.287.690">
    <property type="entry name" value="Helix hairpin bin"/>
    <property type="match status" value="1"/>
</dbReference>
<dbReference type="GO" id="GO:0006287">
    <property type="term" value="P:base-excision repair, gap-filling"/>
    <property type="evidence" value="ECO:0007669"/>
    <property type="project" value="TreeGrafter"/>
</dbReference>
<dbReference type="Gene3D" id="3.30.342.10">
    <property type="entry name" value="DNA Polymerase, chain B, domain 1"/>
    <property type="match status" value="1"/>
</dbReference>
<dbReference type="InterPro" id="IPR043502">
    <property type="entry name" value="DNA/RNA_pol_sf"/>
</dbReference>
<name>A0A6C0DBA3_9ZZZZ</name>
<dbReference type="InterPro" id="IPR042087">
    <property type="entry name" value="DNA_pol_B_thumb"/>
</dbReference>
<feature type="compositionally biased region" description="Basic and acidic residues" evidence="8">
    <location>
        <begin position="1064"/>
        <end position="1075"/>
    </location>
</feature>
<evidence type="ECO:0000313" key="11">
    <source>
        <dbReference type="EMBL" id="QHT13660.1"/>
    </source>
</evidence>
<evidence type="ECO:0000256" key="2">
    <source>
        <dbReference type="ARBA" id="ARBA00012417"/>
    </source>
</evidence>
<dbReference type="GO" id="GO:0045004">
    <property type="term" value="P:DNA replication proofreading"/>
    <property type="evidence" value="ECO:0007669"/>
    <property type="project" value="TreeGrafter"/>
</dbReference>
<comment type="similarity">
    <text evidence="1">Belongs to the DNA polymerase type-B family.</text>
</comment>
<evidence type="ECO:0000256" key="3">
    <source>
        <dbReference type="ARBA" id="ARBA00022679"/>
    </source>
</evidence>
<dbReference type="GO" id="GO:0000166">
    <property type="term" value="F:nucleotide binding"/>
    <property type="evidence" value="ECO:0007669"/>
    <property type="project" value="InterPro"/>
</dbReference>
<dbReference type="GO" id="GO:0008296">
    <property type="term" value="F:3'-5'-DNA exonuclease activity"/>
    <property type="evidence" value="ECO:0007669"/>
    <property type="project" value="TreeGrafter"/>
</dbReference>
<dbReference type="SMART" id="SM00486">
    <property type="entry name" value="POLBc"/>
    <property type="match status" value="1"/>
</dbReference>
<dbReference type="Pfam" id="PF00136">
    <property type="entry name" value="DNA_pol_B"/>
    <property type="match status" value="1"/>
</dbReference>
<dbReference type="GO" id="GO:0003887">
    <property type="term" value="F:DNA-directed DNA polymerase activity"/>
    <property type="evidence" value="ECO:0007669"/>
    <property type="project" value="UniProtKB-KW"/>
</dbReference>
<dbReference type="InterPro" id="IPR012337">
    <property type="entry name" value="RNaseH-like_sf"/>
</dbReference>
<evidence type="ECO:0000256" key="4">
    <source>
        <dbReference type="ARBA" id="ARBA00022695"/>
    </source>
</evidence>
<evidence type="ECO:0000256" key="6">
    <source>
        <dbReference type="ARBA" id="ARBA00023125"/>
    </source>
</evidence>
<dbReference type="InterPro" id="IPR017964">
    <property type="entry name" value="DNA-dir_DNA_pol_B_CS"/>
</dbReference>
<proteinExistence type="inferred from homology"/>
<dbReference type="Pfam" id="PF03104">
    <property type="entry name" value="DNA_pol_B_exo1"/>
    <property type="match status" value="2"/>
</dbReference>
<dbReference type="EMBL" id="MN739575">
    <property type="protein sequence ID" value="QHT13660.1"/>
    <property type="molecule type" value="Genomic_DNA"/>
</dbReference>
<dbReference type="PANTHER" id="PTHR10322">
    <property type="entry name" value="DNA POLYMERASE CATALYTIC SUBUNIT"/>
    <property type="match status" value="1"/>
</dbReference>
<dbReference type="EC" id="2.7.7.7" evidence="2"/>
<accession>A0A6C0DBA3</accession>
<dbReference type="PANTHER" id="PTHR10322:SF23">
    <property type="entry name" value="DNA POLYMERASE DELTA CATALYTIC SUBUNIT"/>
    <property type="match status" value="1"/>
</dbReference>
<evidence type="ECO:0000256" key="7">
    <source>
        <dbReference type="ARBA" id="ARBA00049244"/>
    </source>
</evidence>
<reference evidence="11" key="1">
    <citation type="journal article" date="2020" name="Nature">
        <title>Giant virus diversity and host interactions through global metagenomics.</title>
        <authorList>
            <person name="Schulz F."/>
            <person name="Roux S."/>
            <person name="Paez-Espino D."/>
            <person name="Jungbluth S."/>
            <person name="Walsh D.A."/>
            <person name="Denef V.J."/>
            <person name="McMahon K.D."/>
            <person name="Konstantinidis K.T."/>
            <person name="Eloe-Fadrosh E.A."/>
            <person name="Kyrpides N.C."/>
            <person name="Woyke T."/>
        </authorList>
    </citation>
    <scope>NUCLEOTIDE SEQUENCE</scope>
    <source>
        <strain evidence="11">GVMAG-M-3300023174-132</strain>
    </source>
</reference>
<sequence>MSLTFQVLGSTTRDEHQAFVVTLFGCDPDGKSVSLDVTGFRPYFYVELPSRWTAKQRSCYQIWLLSHLPEDDQRTVTTTVEHHKSFWDFTNNEMFPFLKIQAQSKAVWTRLRNIVQDADTALPIPYEGTVLRVFESNIDPMLRFFHLRELKPAGWVTVPTDQWDEAEEAPSSAARQLTSDWMQVGPASEAQQLTAAPLKIMSWDIECTSSHGDFPLATKTWRKTAREMVGAGLYKSWDATQKALRKAILPSTPVKADPLSRIFLPAGPTTAQSFEKAMGKLAAAWSGLSFHSSAETDDLVETLDRAFVAADFPLPEGDPIIQIGCVLYTNGKPVRKDIFVLGSVARLPDQGGAPTHTHSCANEAALIRGWCRLISQLDPDIMMGYNIFGFDDKYVWDRAEVNRCGSALSVFSRITGKPVRLQEKFLSSSAMGDNTFYVISGEGRLHIDLLAYVRRNAVLDSYSLDNVTATFMSGGVQGTVVPAPAPAPGDASESPNTWVIKTKSTKGTMPGRYIVLLDAENDHIGDKLEVIAVEPKALYVRPNDGADFAGTLRDHGSPPVRWSQAKDDVSPQDIFRLHAGGPSDRAKVARYCIQDCDLVMELFQKLEVLNNSIAMANVCWVPVEFIFTRGQGIKSESLVFYECRKEGQLIPVLQAPPRRQETTEGAAGAEAPDAPQPEILINADDNEGYEGAIVLDPLTGIYLDDDPVAALDFSSLYPSSIISENLSHDSVVWVKDYTMEGELVAVKEGSDRYDNLPGWDYLEVDYDILKPDPAESHKKHPRLTPQGRRVCRFAQHRDPATKSTLPKILQKLLSARKATRKLAEKETDDFRKALLDAQQLAYKLTANSLYGQLGSNTSKIRRKCLAASTTGHGRQQLLFSKACIERAYGPTAGDPRCSAICVYGDTDSVFIAFRPRDPATGARLTGKAAQAAAKELAEEAGHRISGALKPPHDFEFDKMFRCFCLLSKKRYVGDMTEGGLEDGDYHRKSMGIVMKRRDNAPIVKTVYGGAIEAILAKRDIQGAFTFVQQATRDLLAGKYPMKRLTITKSLRAEYRTPTPPAHKVLADRMGKRDPGNKPSSNDRIPFVYVRPPPGVTPPTSQGERIETPTYIREKGLQPDYVFYITNQIAKPVAQVFGLVVDKLPGFRRHMLAAASKDPVTAAERVAEELLFGAMLREAERKAKGQKSITSFFAPASK</sequence>
<dbReference type="GO" id="GO:0003677">
    <property type="term" value="F:DNA binding"/>
    <property type="evidence" value="ECO:0007669"/>
    <property type="project" value="UniProtKB-KW"/>
</dbReference>
<keyword evidence="6" id="KW-0238">DNA-binding</keyword>
<evidence type="ECO:0000259" key="9">
    <source>
        <dbReference type="Pfam" id="PF00136"/>
    </source>
</evidence>
<dbReference type="InterPro" id="IPR050240">
    <property type="entry name" value="DNA_pol_type-B"/>
</dbReference>
<evidence type="ECO:0000259" key="10">
    <source>
        <dbReference type="Pfam" id="PF03104"/>
    </source>
</evidence>
<evidence type="ECO:0000256" key="1">
    <source>
        <dbReference type="ARBA" id="ARBA00005755"/>
    </source>
</evidence>
<dbReference type="PROSITE" id="PS00116">
    <property type="entry name" value="DNA_POLYMERASE_B"/>
    <property type="match status" value="1"/>
</dbReference>
<dbReference type="InterPro" id="IPR006133">
    <property type="entry name" value="DNA-dir_DNA_pol_B_exonuc"/>
</dbReference>
<dbReference type="SUPFAM" id="SSF56672">
    <property type="entry name" value="DNA/RNA polymerases"/>
    <property type="match status" value="1"/>
</dbReference>
<dbReference type="PRINTS" id="PR00106">
    <property type="entry name" value="DNAPOLB"/>
</dbReference>
<feature type="compositionally biased region" description="Low complexity" evidence="8">
    <location>
        <begin position="663"/>
        <end position="673"/>
    </location>
</feature>
<feature type="region of interest" description="Disordered" evidence="8">
    <location>
        <begin position="1060"/>
        <end position="1103"/>
    </location>
</feature>
<keyword evidence="5" id="KW-0239">DNA-directed DNA polymerase</keyword>
<feature type="region of interest" description="Disordered" evidence="8">
    <location>
        <begin position="654"/>
        <end position="673"/>
    </location>
</feature>
<keyword evidence="4" id="KW-0548">Nucleotidyltransferase</keyword>
<dbReference type="AlphaFoldDB" id="A0A6C0DBA3"/>
<comment type="catalytic activity">
    <reaction evidence="7">
        <text>DNA(n) + a 2'-deoxyribonucleoside 5'-triphosphate = DNA(n+1) + diphosphate</text>
        <dbReference type="Rhea" id="RHEA:22508"/>
        <dbReference type="Rhea" id="RHEA-COMP:17339"/>
        <dbReference type="Rhea" id="RHEA-COMP:17340"/>
        <dbReference type="ChEBI" id="CHEBI:33019"/>
        <dbReference type="ChEBI" id="CHEBI:61560"/>
        <dbReference type="ChEBI" id="CHEBI:173112"/>
        <dbReference type="EC" id="2.7.7.7"/>
    </reaction>
</comment>
<dbReference type="Gene3D" id="3.90.1600.10">
    <property type="entry name" value="Palm domain of DNA polymerase"/>
    <property type="match status" value="1"/>
</dbReference>